<dbReference type="AlphaFoldDB" id="A0A9N9RCR9"/>
<name>A0A9N9RCR9_9NEOP</name>
<protein>
    <submittedName>
        <fullName evidence="1">Uncharacterized protein</fullName>
    </submittedName>
</protein>
<organism evidence="1 2">
    <name type="scientific">Diatraea saccharalis</name>
    <name type="common">sugarcane borer</name>
    <dbReference type="NCBI Taxonomy" id="40085"/>
    <lineage>
        <taxon>Eukaryota</taxon>
        <taxon>Metazoa</taxon>
        <taxon>Ecdysozoa</taxon>
        <taxon>Arthropoda</taxon>
        <taxon>Hexapoda</taxon>
        <taxon>Insecta</taxon>
        <taxon>Pterygota</taxon>
        <taxon>Neoptera</taxon>
        <taxon>Endopterygota</taxon>
        <taxon>Lepidoptera</taxon>
        <taxon>Glossata</taxon>
        <taxon>Ditrysia</taxon>
        <taxon>Pyraloidea</taxon>
        <taxon>Crambidae</taxon>
        <taxon>Crambinae</taxon>
        <taxon>Diatraea</taxon>
    </lineage>
</organism>
<dbReference type="OrthoDB" id="7490359at2759"/>
<keyword evidence="2" id="KW-1185">Reference proteome</keyword>
<dbReference type="Proteomes" id="UP001153714">
    <property type="component" value="Chromosome 6"/>
</dbReference>
<dbReference type="EMBL" id="OU893337">
    <property type="protein sequence ID" value="CAG9794008.1"/>
    <property type="molecule type" value="Genomic_DNA"/>
</dbReference>
<reference evidence="1" key="2">
    <citation type="submission" date="2022-10" db="EMBL/GenBank/DDBJ databases">
        <authorList>
            <consortium name="ENA_rothamsted_submissions"/>
            <consortium name="culmorum"/>
            <person name="King R."/>
        </authorList>
    </citation>
    <scope>NUCLEOTIDE SEQUENCE</scope>
</reference>
<evidence type="ECO:0000313" key="2">
    <source>
        <dbReference type="Proteomes" id="UP001153714"/>
    </source>
</evidence>
<proteinExistence type="predicted"/>
<accession>A0A9N9RCR9</accession>
<evidence type="ECO:0000313" key="1">
    <source>
        <dbReference type="EMBL" id="CAG9794008.1"/>
    </source>
</evidence>
<sequence length="142" mass="15588">MSKKYCCVPGCAGSERPSTIPKFTFSAHSCMKDVHNIEKHNKPSTSKASCGLFGMDIDDEAMEMVQSTASISEKFVSKENMRHYDDAQMEISDLFSERPCSSTVPVLKDNGNIDVSKKSSGLSTKHSLAKTGNLTKYFSCTL</sequence>
<gene>
    <name evidence="1" type="ORF">DIATSA_LOCUS11410</name>
</gene>
<reference evidence="1" key="1">
    <citation type="submission" date="2021-12" db="EMBL/GenBank/DDBJ databases">
        <authorList>
            <person name="King R."/>
        </authorList>
    </citation>
    <scope>NUCLEOTIDE SEQUENCE</scope>
</reference>